<evidence type="ECO:0008006" key="4">
    <source>
        <dbReference type="Google" id="ProtNLM"/>
    </source>
</evidence>
<dbReference type="RefSeq" id="WP_136844875.1">
    <property type="nucleotide sequence ID" value="NZ_SUPL01000010.1"/>
</dbReference>
<keyword evidence="3" id="KW-1185">Reference proteome</keyword>
<accession>A0A4U0EKW6</accession>
<organism evidence="2 3">
    <name type="scientific">Pontimicrobium aquaticum</name>
    <dbReference type="NCBI Taxonomy" id="2565367"/>
    <lineage>
        <taxon>Bacteria</taxon>
        <taxon>Pseudomonadati</taxon>
        <taxon>Bacteroidota</taxon>
        <taxon>Flavobacteriia</taxon>
        <taxon>Flavobacteriales</taxon>
        <taxon>Flavobacteriaceae</taxon>
        <taxon>Pontimicrobium</taxon>
    </lineage>
</organism>
<keyword evidence="1" id="KW-0472">Membrane</keyword>
<proteinExistence type="predicted"/>
<sequence>MNLKGFIRECHKKHVFKMLSIYIVSSWVILQVLALIADPLGLPEKSVAYLIIILLIGFPIYIYYVWKFRLLKYEIQQTEDPTTPYNKSAFQKMYFSSLFVIGLLSGIATTLIIKNNFGENFSLEELKGNDKIAVLDFENTTGDESLDKVGKIAARYISHGITEKEVGQVFSSKIVNDYSNVLKSQAGSIDLNNLLKNYLKPGKVIDGVFYEEKGKLLLQASIKTGSMDRTLISFETITCDQDNPLGCAEKLKQEILGYLLTEDRQDDSGYIKKDNNQKASYYEETPPNSEAYIYLIDALDNTGNNKLHLEYLNKSIEKDPDFFEPKVHKLSYYYNNGLFKELDSLRKTVVVNSKLSNRQKNWMLFFESIVNGKNDKAYRALKNEYELAYLDLNTNQSLMTIALQFVNRPKDIQAIYDEIPMDDYVLENCSRCGYRYYLKGLADVEIGNYDEVIKTLVPITNTIEANYLKRPLINAYVKSGKFVELKNYISQYALTASTNDINYLYSFTGIQLINANKIDEANNYFNEIIIKQNSESNPYYLAQAYYYKGNYLNAQNIFETLHQQYPSDIDYLVYLAVSNFNNGNFETAKTTIEKLDRLKTDYQFGAVDYGWAQYYASIGDKTKALEYMLKAIVQGYNFTPSTFHHDPHFKTLKDTQEFKNHLNYWKNKAL</sequence>
<gene>
    <name evidence="2" type="ORF">E5167_14430</name>
</gene>
<dbReference type="Pfam" id="PF12895">
    <property type="entry name" value="ANAPC3"/>
    <property type="match status" value="1"/>
</dbReference>
<feature type="transmembrane region" description="Helical" evidence="1">
    <location>
        <begin position="47"/>
        <end position="66"/>
    </location>
</feature>
<reference evidence="2 3" key="1">
    <citation type="submission" date="2019-04" db="EMBL/GenBank/DDBJ databases">
        <title>Lacinutrix sp. nov., isolated from marine water.</title>
        <authorList>
            <person name="Kim W."/>
        </authorList>
    </citation>
    <scope>NUCLEOTIDE SEQUENCE [LARGE SCALE GENOMIC DNA]</scope>
    <source>
        <strain evidence="2 3">CAU 1491</strain>
    </source>
</reference>
<keyword evidence="1" id="KW-1133">Transmembrane helix</keyword>
<dbReference type="SUPFAM" id="SSF48452">
    <property type="entry name" value="TPR-like"/>
    <property type="match status" value="1"/>
</dbReference>
<name>A0A4U0EKW6_9FLAO</name>
<evidence type="ECO:0000256" key="1">
    <source>
        <dbReference type="SAM" id="Phobius"/>
    </source>
</evidence>
<dbReference type="InterPro" id="IPR011990">
    <property type="entry name" value="TPR-like_helical_dom_sf"/>
</dbReference>
<feature type="transmembrane region" description="Helical" evidence="1">
    <location>
        <begin position="21"/>
        <end position="41"/>
    </location>
</feature>
<protein>
    <recommendedName>
        <fullName evidence="4">Tetratricopeptide repeat-containing protein</fullName>
    </recommendedName>
</protein>
<keyword evidence="1" id="KW-0812">Transmembrane</keyword>
<dbReference type="AlphaFoldDB" id="A0A4U0EKW6"/>
<dbReference type="Proteomes" id="UP000307657">
    <property type="component" value="Unassembled WGS sequence"/>
</dbReference>
<evidence type="ECO:0000313" key="2">
    <source>
        <dbReference type="EMBL" id="TJY32157.1"/>
    </source>
</evidence>
<evidence type="ECO:0000313" key="3">
    <source>
        <dbReference type="Proteomes" id="UP000307657"/>
    </source>
</evidence>
<dbReference type="Gene3D" id="1.25.40.10">
    <property type="entry name" value="Tetratricopeptide repeat domain"/>
    <property type="match status" value="1"/>
</dbReference>
<dbReference type="OrthoDB" id="1404833at2"/>
<feature type="transmembrane region" description="Helical" evidence="1">
    <location>
        <begin position="93"/>
        <end position="113"/>
    </location>
</feature>
<comment type="caution">
    <text evidence="2">The sequence shown here is derived from an EMBL/GenBank/DDBJ whole genome shotgun (WGS) entry which is preliminary data.</text>
</comment>
<dbReference type="EMBL" id="SUPL01000010">
    <property type="protein sequence ID" value="TJY32157.1"/>
    <property type="molecule type" value="Genomic_DNA"/>
</dbReference>
<dbReference type="NCBIfam" id="NF047558">
    <property type="entry name" value="TPR_END_plus"/>
    <property type="match status" value="1"/>
</dbReference>